<gene>
    <name evidence="1" type="ORF">UT11_C0017G0020</name>
</gene>
<reference evidence="1 2" key="1">
    <citation type="journal article" date="2015" name="Nature">
        <title>rRNA introns, odd ribosomes, and small enigmatic genomes across a large radiation of phyla.</title>
        <authorList>
            <person name="Brown C.T."/>
            <person name="Hug L.A."/>
            <person name="Thomas B.C."/>
            <person name="Sharon I."/>
            <person name="Castelle C.J."/>
            <person name="Singh A."/>
            <person name="Wilkins M.J."/>
            <person name="Williams K.H."/>
            <person name="Banfield J.F."/>
        </authorList>
    </citation>
    <scope>NUCLEOTIDE SEQUENCE [LARGE SCALE GENOMIC DNA]</scope>
</reference>
<dbReference type="EMBL" id="LBVO01000017">
    <property type="protein sequence ID" value="KKQ89892.1"/>
    <property type="molecule type" value="Genomic_DNA"/>
</dbReference>
<accession>A0A0G0LFP4</accession>
<organism evidence="1 2">
    <name type="scientific">Berkelbacteria bacterium GW2011_GWA2_38_9</name>
    <dbReference type="NCBI Taxonomy" id="1618334"/>
    <lineage>
        <taxon>Bacteria</taxon>
        <taxon>Candidatus Berkelbacteria</taxon>
    </lineage>
</organism>
<comment type="caution">
    <text evidence="1">The sequence shown here is derived from an EMBL/GenBank/DDBJ whole genome shotgun (WGS) entry which is preliminary data.</text>
</comment>
<protein>
    <submittedName>
        <fullName evidence="1">Uncharacterized protein</fullName>
    </submittedName>
</protein>
<dbReference type="AlphaFoldDB" id="A0A0G0LFP4"/>
<name>A0A0G0LFP4_9BACT</name>
<proteinExistence type="predicted"/>
<sequence>MRQTPHVFNIQGGTKMSQLTILGQCEVNGGQKGDPKRAAKIVGSRPHLLGNGGLEPDRFPELDTWPEGQRHLELAVANYPGEYFRDFSKAQARLKGDPELANWQPGGFPKLMSDGVWNNLQMLWECGIWRVYAPAPEAVWLSSDGDRYAPYVSCRPGARHLRAAHGCLILLR</sequence>
<evidence type="ECO:0000313" key="1">
    <source>
        <dbReference type="EMBL" id="KKQ89892.1"/>
    </source>
</evidence>
<dbReference type="Proteomes" id="UP000033934">
    <property type="component" value="Unassembled WGS sequence"/>
</dbReference>
<evidence type="ECO:0000313" key="2">
    <source>
        <dbReference type="Proteomes" id="UP000033934"/>
    </source>
</evidence>